<name>A0A3P6Q0M4_ANISI</name>
<accession>A0A3P6Q0M4</accession>
<keyword evidence="2" id="KW-1185">Reference proteome</keyword>
<evidence type="ECO:0000313" key="1">
    <source>
        <dbReference type="EMBL" id="VDK38797.1"/>
    </source>
</evidence>
<dbReference type="AlphaFoldDB" id="A0A3P6Q0M4"/>
<dbReference type="Proteomes" id="UP000267096">
    <property type="component" value="Unassembled WGS sequence"/>
</dbReference>
<proteinExistence type="predicted"/>
<protein>
    <submittedName>
        <fullName evidence="1">Uncharacterized protein</fullName>
    </submittedName>
</protein>
<gene>
    <name evidence="1" type="ORF">ASIM_LOCUS9352</name>
</gene>
<dbReference type="EMBL" id="UYRR01028268">
    <property type="protein sequence ID" value="VDK38797.1"/>
    <property type="molecule type" value="Genomic_DNA"/>
</dbReference>
<organism evidence="1 2">
    <name type="scientific">Anisakis simplex</name>
    <name type="common">Herring worm</name>
    <dbReference type="NCBI Taxonomy" id="6269"/>
    <lineage>
        <taxon>Eukaryota</taxon>
        <taxon>Metazoa</taxon>
        <taxon>Ecdysozoa</taxon>
        <taxon>Nematoda</taxon>
        <taxon>Chromadorea</taxon>
        <taxon>Rhabditida</taxon>
        <taxon>Spirurina</taxon>
        <taxon>Ascaridomorpha</taxon>
        <taxon>Ascaridoidea</taxon>
        <taxon>Anisakidae</taxon>
        <taxon>Anisakis</taxon>
        <taxon>Anisakis simplex complex</taxon>
    </lineage>
</organism>
<sequence>MYIFVDDGIKGVVDEMEDNELLGMTSEEDDRANRSRALIRIAAGDDVSEALST</sequence>
<reference evidence="1 2" key="1">
    <citation type="submission" date="2018-11" db="EMBL/GenBank/DDBJ databases">
        <authorList>
            <consortium name="Pathogen Informatics"/>
        </authorList>
    </citation>
    <scope>NUCLEOTIDE SEQUENCE [LARGE SCALE GENOMIC DNA]</scope>
</reference>
<evidence type="ECO:0000313" key="2">
    <source>
        <dbReference type="Proteomes" id="UP000267096"/>
    </source>
</evidence>